<organism evidence="1 2">
    <name type="scientific">Mucilaginibacter xinganensis</name>
    <dbReference type="NCBI Taxonomy" id="1234841"/>
    <lineage>
        <taxon>Bacteria</taxon>
        <taxon>Pseudomonadati</taxon>
        <taxon>Bacteroidota</taxon>
        <taxon>Sphingobacteriia</taxon>
        <taxon>Sphingobacteriales</taxon>
        <taxon>Sphingobacteriaceae</taxon>
        <taxon>Mucilaginibacter</taxon>
    </lineage>
</organism>
<dbReference type="EMBL" id="CP022743">
    <property type="protein sequence ID" value="ASU34224.1"/>
    <property type="molecule type" value="Genomic_DNA"/>
</dbReference>
<gene>
    <name evidence="1" type="ORF">MuYL_2335</name>
</gene>
<sequence length="39" mass="4246">MDIANEVFALGATTVSLSLKLFSWPAGKYPVVLSKSTRF</sequence>
<dbReference type="Proteomes" id="UP000215002">
    <property type="component" value="Chromosome"/>
</dbReference>
<evidence type="ECO:0000313" key="2">
    <source>
        <dbReference type="Proteomes" id="UP000215002"/>
    </source>
</evidence>
<dbReference type="AlphaFoldDB" id="A0A223NWZ4"/>
<accession>A0A223NWZ4</accession>
<proteinExistence type="predicted"/>
<keyword evidence="2" id="KW-1185">Reference proteome</keyword>
<evidence type="ECO:0000313" key="1">
    <source>
        <dbReference type="EMBL" id="ASU34224.1"/>
    </source>
</evidence>
<name>A0A223NWZ4_9SPHI</name>
<reference evidence="1 2" key="1">
    <citation type="submission" date="2017-08" db="EMBL/GenBank/DDBJ databases">
        <title>Complete genome sequence of Mucilaginibacter sp. strain BJC16-A31.</title>
        <authorList>
            <consortium name="Henan University of Science and Technology"/>
            <person name="You X."/>
        </authorList>
    </citation>
    <scope>NUCLEOTIDE SEQUENCE [LARGE SCALE GENOMIC DNA]</scope>
    <source>
        <strain evidence="1 2">BJC16-A31</strain>
    </source>
</reference>
<dbReference type="KEGG" id="muc:MuYL_2335"/>
<protein>
    <submittedName>
        <fullName evidence="1">Uncharacterized protein</fullName>
    </submittedName>
</protein>